<dbReference type="SMART" id="SM00389">
    <property type="entry name" value="HOX"/>
    <property type="match status" value="1"/>
</dbReference>
<dbReference type="GO" id="GO:0003700">
    <property type="term" value="F:DNA-binding transcription factor activity"/>
    <property type="evidence" value="ECO:0007669"/>
    <property type="project" value="InterPro"/>
</dbReference>
<dbReference type="InterPro" id="IPR044186">
    <property type="entry name" value="WOX4"/>
</dbReference>
<dbReference type="InterPro" id="IPR001584">
    <property type="entry name" value="Integrase_cat-core"/>
</dbReference>
<evidence type="ECO:0000256" key="1">
    <source>
        <dbReference type="ARBA" id="ARBA00004123"/>
    </source>
</evidence>
<keyword evidence="3" id="KW-0805">Transcription regulation</keyword>
<dbReference type="Pfam" id="PF14244">
    <property type="entry name" value="Retrotran_gag_3"/>
    <property type="match status" value="1"/>
</dbReference>
<feature type="compositionally biased region" description="Low complexity" evidence="11">
    <location>
        <begin position="303"/>
        <end position="313"/>
    </location>
</feature>
<dbReference type="PANTHER" id="PTHR47716:SF1">
    <property type="entry name" value="WUSCHEL-RELATED HOMEOBOX 4"/>
    <property type="match status" value="1"/>
</dbReference>
<evidence type="ECO:0000313" key="14">
    <source>
        <dbReference type="EMBL" id="KAG7648812.1"/>
    </source>
</evidence>
<dbReference type="CDD" id="cd00086">
    <property type="entry name" value="homeodomain"/>
    <property type="match status" value="1"/>
</dbReference>
<feature type="domain" description="Homeobox" evidence="12">
    <location>
        <begin position="1317"/>
        <end position="1382"/>
    </location>
</feature>
<dbReference type="InterPro" id="IPR013103">
    <property type="entry name" value="RVT_2"/>
</dbReference>
<evidence type="ECO:0000256" key="2">
    <source>
        <dbReference type="ARBA" id="ARBA00022473"/>
    </source>
</evidence>
<evidence type="ECO:0000256" key="11">
    <source>
        <dbReference type="SAM" id="MobiDB-lite"/>
    </source>
</evidence>
<dbReference type="GO" id="GO:0010087">
    <property type="term" value="P:phloem or xylem histogenesis"/>
    <property type="evidence" value="ECO:0007669"/>
    <property type="project" value="InterPro"/>
</dbReference>
<comment type="subcellular location">
    <subcellularLocation>
        <location evidence="1 9 10">Nucleus</location>
    </subcellularLocation>
</comment>
<feature type="domain" description="Integrase catalytic" evidence="13">
    <location>
        <begin position="460"/>
        <end position="555"/>
    </location>
</feature>
<evidence type="ECO:0000256" key="7">
    <source>
        <dbReference type="ARBA" id="ARBA00023242"/>
    </source>
</evidence>
<dbReference type="GO" id="GO:0051301">
    <property type="term" value="P:cell division"/>
    <property type="evidence" value="ECO:0007669"/>
    <property type="project" value="InterPro"/>
</dbReference>
<dbReference type="GO" id="GO:0003677">
    <property type="term" value="F:DNA binding"/>
    <property type="evidence" value="ECO:0007669"/>
    <property type="project" value="UniProtKB-UniRule"/>
</dbReference>
<dbReference type="PROSITE" id="PS50071">
    <property type="entry name" value="HOMEOBOX_2"/>
    <property type="match status" value="1"/>
</dbReference>
<dbReference type="InterPro" id="IPR029472">
    <property type="entry name" value="Copia-like_N"/>
</dbReference>
<evidence type="ECO:0000256" key="6">
    <source>
        <dbReference type="ARBA" id="ARBA00023163"/>
    </source>
</evidence>
<dbReference type="PROSITE" id="PS50994">
    <property type="entry name" value="INTEGRASE"/>
    <property type="match status" value="1"/>
</dbReference>
<dbReference type="Pfam" id="PF07727">
    <property type="entry name" value="RVT_2"/>
    <property type="match status" value="1"/>
</dbReference>
<proteinExistence type="inferred from homology"/>
<dbReference type="Pfam" id="PF00046">
    <property type="entry name" value="Homeodomain"/>
    <property type="match status" value="1"/>
</dbReference>
<evidence type="ECO:0000259" key="12">
    <source>
        <dbReference type="PROSITE" id="PS50071"/>
    </source>
</evidence>
<evidence type="ECO:0000256" key="10">
    <source>
        <dbReference type="RuleBase" id="RU000682"/>
    </source>
</evidence>
<comment type="similarity">
    <text evidence="8">Belongs to the WUS homeobox family.</text>
</comment>
<evidence type="ECO:0000256" key="3">
    <source>
        <dbReference type="ARBA" id="ARBA00023015"/>
    </source>
</evidence>
<keyword evidence="4 9" id="KW-0238">DNA-binding</keyword>
<sequence length="1484" mass="166660">MFFRFNEPPLFFVTTVAHLSILLLQIPIKLTTLRCLPNLRPQHLHLHLHLRHQLHILLNASDNPGALISSVVLKENNYSEWSEELRNSLRAKQKLGFIDGTITKPAADPELSMWTATNSMIVGWIRTSIDPPIRSTVSFVSDAAQLWENLRRRFSVGNGVRKTLLKDEIVACNQDGQPVLAYYGRLTKLWEELDNYRTGCVCKCEAASDIDKEREDDRVHKFLLRLDTRFSSIRSSITDVEPLPDLYQVYSRVVREEQNFNASRSKEVVKTDAIGFSWLEQKRKDDQSSTHGRGSNGRGRGGSRPPTSASPSRGRGDCSILVNVFDIVPSPVTKPDGKASRATKCGTLPLSSSYQLHDVLYVPDFDCTLISVSKLLKQTSSIAIFTDTLCFLRDRFSRTLIGAGEEREGVYYFTGVVSPRVNKASLDLAISGDLLHRRLGHPSASVLLSLPECHRSSQVKAFRSDNGTEFMCLTSYFPTHGILHQTSCVDTPQQNGRVERKHRHILNVARACLFQGNLPVKFWGESILTATHLINRTPSTVLNGKTPYEVLFGKRPSYDMLRTFGCLCYAHIRPRNKDKFTSRSRKCVFLGYPYGKKAWRVYDLETGKIFASRDVRFHEDVFPYATIDQPITPVPTPAMENDDWFLPIPSSICPLSPPQSRSIDPNTGSIDPTITTPTSALPDGTRLIDPPTGSTDPKSLPATPRSIDSDPTPIDPANTIVVPLVSPSASSSSPGLLELLGKGCREKRPSILLKDFVTNPKAKTTFALHNIHSPSHVLSSGLPTSTSLDSVSGKVLYPLSDYLTNSGFSANHIAFIAAIFDSKEPQHFKDAILIKEWCEAMSKEIDALEANHTWDITDLPHGKKAISSKWLYKLKFNSDGTLERHKARLVVMGNHQKEGIDFKETFAPVAKMTTVRTLLAVAAAKDWEVHQMDVHNAFLHGDLEEEVYMKLPPDLGKLKYFLGLEVSRGPDGFCLSQRNALDIINEVGLLGCKPSAVPIELNHKLGSTQGPKFESPERYRRLVGRFIYLNVTRPDLTYAVHILSQFMQAPLVVHWEVALRLVRYLKESPAQGILLRSDSALQVTAYCDSDYNSCPLTQRSLSVYVVYFGNSPISWKTKKQDTVSYSSAEAEYRAMAYTLKEIKWLKTLLKDLGVNHSSPISLHCDSQAALFIAANHVFHERTKHIESDCHKVRDAVLDKLITTEHISTTEQVADLFTKSLPRPTFERLLSTLAMKVHEFSNGFSSSWDQHDSTSSLSLSCKRLRPLAPKLSGSPPSPPSSSSGVTSATFDLKNFIRPDQTGPTKFEHKRDPPHQLETHPGGTRWNPTQEQIGILEMLYKGGMRTPNAQQIEHITLQLGKYGKIEGKNVFYWFQNHKARERQKQKRNNLISLSCQSSFTTTGVFNPSVTMKTRTSSSLDIMREPMVEKEELVEENEYKRTCRSWGFENLEIENRRNKNSSTMATTFNKIIDNVTLELFPLHPEGR</sequence>
<reference evidence="14 15" key="1">
    <citation type="submission" date="2020-12" db="EMBL/GenBank/DDBJ databases">
        <title>Concerted genomic and epigenomic changes stabilize Arabidopsis allopolyploids.</title>
        <authorList>
            <person name="Chen Z."/>
        </authorList>
    </citation>
    <scope>NUCLEOTIDE SEQUENCE [LARGE SCALE GENOMIC DNA]</scope>
    <source>
        <strain evidence="14">Allo738</strain>
        <tissue evidence="14">Leaf</tissue>
    </source>
</reference>
<dbReference type="FunFam" id="1.10.10.60:FF:000146">
    <property type="entry name" value="WUSCHEL-related homeobox 4"/>
    <property type="match status" value="1"/>
</dbReference>
<feature type="compositionally biased region" description="Basic and acidic residues" evidence="11">
    <location>
        <begin position="1304"/>
        <end position="1316"/>
    </location>
</feature>
<dbReference type="CDD" id="cd09272">
    <property type="entry name" value="RNase_HI_RT_Ty1"/>
    <property type="match status" value="1"/>
</dbReference>
<evidence type="ECO:0000256" key="8">
    <source>
        <dbReference type="ARBA" id="ARBA00024040"/>
    </source>
</evidence>
<name>A0A8T2GNJ2_9BRAS</name>
<keyword evidence="15" id="KW-1185">Reference proteome</keyword>
<accession>A0A8T2GNJ2</accession>
<evidence type="ECO:0000256" key="4">
    <source>
        <dbReference type="ARBA" id="ARBA00023125"/>
    </source>
</evidence>
<comment type="caution">
    <text evidence="14">The sequence shown here is derived from an EMBL/GenBank/DDBJ whole genome shotgun (WGS) entry which is preliminary data.</text>
</comment>
<evidence type="ECO:0000256" key="9">
    <source>
        <dbReference type="PROSITE-ProRule" id="PRU00108"/>
    </source>
</evidence>
<dbReference type="Pfam" id="PF25597">
    <property type="entry name" value="SH3_retrovirus"/>
    <property type="match status" value="1"/>
</dbReference>
<keyword evidence="7 9" id="KW-0539">Nucleus</keyword>
<dbReference type="Proteomes" id="UP000694240">
    <property type="component" value="Chromosome 1"/>
</dbReference>
<dbReference type="InterPro" id="IPR001356">
    <property type="entry name" value="HD"/>
</dbReference>
<protein>
    <submittedName>
        <fullName evidence="14">Retrotransposon Copia-like N-terminal</fullName>
    </submittedName>
</protein>
<evidence type="ECO:0000313" key="15">
    <source>
        <dbReference type="Proteomes" id="UP000694240"/>
    </source>
</evidence>
<dbReference type="GO" id="GO:0010067">
    <property type="term" value="P:procambium histogenesis"/>
    <property type="evidence" value="ECO:0007669"/>
    <property type="project" value="InterPro"/>
</dbReference>
<evidence type="ECO:0000256" key="5">
    <source>
        <dbReference type="ARBA" id="ARBA00023155"/>
    </source>
</evidence>
<keyword evidence="6" id="KW-0804">Transcription</keyword>
<dbReference type="GO" id="GO:0005634">
    <property type="term" value="C:nucleus"/>
    <property type="evidence" value="ECO:0007669"/>
    <property type="project" value="UniProtKB-SubCell"/>
</dbReference>
<organism evidence="14 15">
    <name type="scientific">Arabidopsis thaliana x Arabidopsis arenosa</name>
    <dbReference type="NCBI Taxonomy" id="1240361"/>
    <lineage>
        <taxon>Eukaryota</taxon>
        <taxon>Viridiplantae</taxon>
        <taxon>Streptophyta</taxon>
        <taxon>Embryophyta</taxon>
        <taxon>Tracheophyta</taxon>
        <taxon>Spermatophyta</taxon>
        <taxon>Magnoliopsida</taxon>
        <taxon>eudicotyledons</taxon>
        <taxon>Gunneridae</taxon>
        <taxon>Pentapetalae</taxon>
        <taxon>rosids</taxon>
        <taxon>malvids</taxon>
        <taxon>Brassicales</taxon>
        <taxon>Brassicaceae</taxon>
        <taxon>Camelineae</taxon>
        <taxon>Arabidopsis</taxon>
    </lineage>
</organism>
<dbReference type="GO" id="GO:0015074">
    <property type="term" value="P:DNA integration"/>
    <property type="evidence" value="ECO:0007669"/>
    <property type="project" value="InterPro"/>
</dbReference>
<gene>
    <name evidence="14" type="ORF">ISN45_At01g038930</name>
</gene>
<feature type="region of interest" description="Disordered" evidence="11">
    <location>
        <begin position="1266"/>
        <end position="1326"/>
    </location>
</feature>
<feature type="region of interest" description="Disordered" evidence="11">
    <location>
        <begin position="656"/>
        <end position="714"/>
    </location>
</feature>
<evidence type="ECO:0000259" key="13">
    <source>
        <dbReference type="PROSITE" id="PS50994"/>
    </source>
</evidence>
<feature type="region of interest" description="Disordered" evidence="11">
    <location>
        <begin position="282"/>
        <end position="316"/>
    </location>
</feature>
<keyword evidence="5 9" id="KW-0371">Homeobox</keyword>
<keyword evidence="2" id="KW-0217">Developmental protein</keyword>
<dbReference type="PANTHER" id="PTHR47716">
    <property type="entry name" value="WUSCHEL-RELATED HOMEOBOX 4"/>
    <property type="match status" value="1"/>
</dbReference>
<dbReference type="InterPro" id="IPR057670">
    <property type="entry name" value="SH3_retrovirus"/>
</dbReference>
<feature type="DNA-binding region" description="Homeobox" evidence="9">
    <location>
        <begin position="1319"/>
        <end position="1383"/>
    </location>
</feature>
<feature type="compositionally biased region" description="Polar residues" evidence="11">
    <location>
        <begin position="661"/>
        <end position="679"/>
    </location>
</feature>
<dbReference type="EMBL" id="JAEFBK010000001">
    <property type="protein sequence ID" value="KAG7648812.1"/>
    <property type="molecule type" value="Genomic_DNA"/>
</dbReference>